<gene>
    <name evidence="1" type="ORF">B1806_12705</name>
</gene>
<dbReference type="RefSeq" id="WP_081128085.1">
    <property type="nucleotide sequence ID" value="NZ_DAHXOC010000008.1"/>
</dbReference>
<evidence type="ECO:0000313" key="2">
    <source>
        <dbReference type="Proteomes" id="UP000307749"/>
    </source>
</evidence>
<proteinExistence type="predicted"/>
<reference evidence="1 2" key="1">
    <citation type="submission" date="2017-02" db="EMBL/GenBank/DDBJ databases">
        <title>Whole genome sequencing of Metallibacterium scheffleri DSM 24874 (T).</title>
        <authorList>
            <person name="Kumar S."/>
            <person name="Patil P."/>
            <person name="Patil P.B."/>
        </authorList>
    </citation>
    <scope>NUCLEOTIDE SEQUENCE [LARGE SCALE GENOMIC DNA]</scope>
    <source>
        <strain evidence="1 2">DSM 24874</strain>
    </source>
</reference>
<dbReference type="STRING" id="993689.GCA_002077135_02443"/>
<dbReference type="EMBL" id="MWQO01000045">
    <property type="protein sequence ID" value="THD08798.1"/>
    <property type="molecule type" value="Genomic_DNA"/>
</dbReference>
<name>A0A4S3KKA8_9GAMM</name>
<dbReference type="OrthoDB" id="5724405at2"/>
<protein>
    <recommendedName>
        <fullName evidence="3">GTPase</fullName>
    </recommendedName>
</protein>
<sequence>MSEAYTRLIAGMPARVPATGGIPASARRMQQNIAQLPMANPAVAARELTHLLERMLTTVWPGGERLAALDGLGASVAQLSDGFERQLTNESFPLPAAKLALAEIVSGFQRALADGYALAVYELCAPAGKVGWMRSQAIAQGLARALRHGGLSLLWHYRLYRTPPAGAWLRMHAAYAFALESGIADKPVTLDPTQRLSSSTIYKHALLLALSNPYRFSTRELSDAYEITGVFAARCRLHAGGSGAIALDLAADTGPGYLPEERRAAAPGLHDFDAEPARAALAADRQMQPGGIAHGTYRLHDGKTLEVSHAFLERLQSTWSGNAERGHARLQAGHPLEAVIGLHALHMLLAGGQQFQTFLSGLRGAGISIGAHTQSPAWAAPADGGGVAVQRVQVLDQSLGGYRLLWHAETGMRIRVGEIVGLAPPAERGDTQDWMVGVVRWLRIEESGQLDTGVELLARQTLPAAVRFPDARGQLRNAVRALLLHGDDHEQLLLATLNDAIPAALELSLPEDPRDWQPLPSVRLAQIESSAALSPGYQSLRVSAAPRPVPASATAGADA</sequence>
<keyword evidence="2" id="KW-1185">Reference proteome</keyword>
<evidence type="ECO:0008006" key="3">
    <source>
        <dbReference type="Google" id="ProtNLM"/>
    </source>
</evidence>
<accession>A0A4S3KKA8</accession>
<dbReference type="Proteomes" id="UP000307749">
    <property type="component" value="Unassembled WGS sequence"/>
</dbReference>
<evidence type="ECO:0000313" key="1">
    <source>
        <dbReference type="EMBL" id="THD08798.1"/>
    </source>
</evidence>
<organism evidence="1 2">
    <name type="scientific">Metallibacterium scheffleri</name>
    <dbReference type="NCBI Taxonomy" id="993689"/>
    <lineage>
        <taxon>Bacteria</taxon>
        <taxon>Pseudomonadati</taxon>
        <taxon>Pseudomonadota</taxon>
        <taxon>Gammaproteobacteria</taxon>
        <taxon>Lysobacterales</taxon>
        <taxon>Rhodanobacteraceae</taxon>
        <taxon>Metallibacterium</taxon>
    </lineage>
</organism>
<comment type="caution">
    <text evidence="1">The sequence shown here is derived from an EMBL/GenBank/DDBJ whole genome shotgun (WGS) entry which is preliminary data.</text>
</comment>
<dbReference type="AlphaFoldDB" id="A0A4S3KKA8"/>